<organism evidence="8 9">
    <name type="scientific">Micrococcus cohnii</name>
    <dbReference type="NCBI Taxonomy" id="993416"/>
    <lineage>
        <taxon>Bacteria</taxon>
        <taxon>Bacillati</taxon>
        <taxon>Actinomycetota</taxon>
        <taxon>Actinomycetes</taxon>
        <taxon>Micrococcales</taxon>
        <taxon>Micrococcaceae</taxon>
        <taxon>Micrococcus</taxon>
    </lineage>
</organism>
<evidence type="ECO:0000313" key="9">
    <source>
        <dbReference type="Proteomes" id="UP000540191"/>
    </source>
</evidence>
<dbReference type="GO" id="GO:0006865">
    <property type="term" value="P:amino acid transport"/>
    <property type="evidence" value="ECO:0007669"/>
    <property type="project" value="TreeGrafter"/>
</dbReference>
<sequence length="318" mass="34238">MSRSRILSSLLLASTLALGACAPQEAEPEPKPAPEQEDRRTDEDRRPSSSASGSGSPSGTPVQAPEVDQLRIGISADSPGLGLIEDGDRPEGFDVEVARRIADRLEVSEREIDWVPLLPHERAQALRDGEVDLVAAAFSMTENRQEQIDFAGPYLVADQDLLVRTEDSDEMDSLTDLRDRRVCVAEGSTSLDAVEEAAPDSTQMIQQHSLAECVVYLESGFVDAVAGDDMVLAGLVKDGELQETMELAGIEDAAFSTQRYGVGLASGSPLCPAVSETIQRLRESGQRDRLLQAATQDTGYRLDQELNSGEAAEPEPCP</sequence>
<dbReference type="EMBL" id="JACHNA010000001">
    <property type="protein sequence ID" value="MBB4735574.1"/>
    <property type="molecule type" value="Genomic_DNA"/>
</dbReference>
<dbReference type="PROSITE" id="PS51257">
    <property type="entry name" value="PROKAR_LIPOPROTEIN"/>
    <property type="match status" value="1"/>
</dbReference>
<accession>A0A7W7M3F8</accession>
<dbReference type="GO" id="GO:0005576">
    <property type="term" value="C:extracellular region"/>
    <property type="evidence" value="ECO:0007669"/>
    <property type="project" value="TreeGrafter"/>
</dbReference>
<evidence type="ECO:0000313" key="8">
    <source>
        <dbReference type="EMBL" id="MBB4735574.1"/>
    </source>
</evidence>
<feature type="domain" description="Solute-binding protein family 3/N-terminal" evidence="7">
    <location>
        <begin position="69"/>
        <end position="309"/>
    </location>
</feature>
<comment type="caution">
    <text evidence="8">The sequence shown here is derived from an EMBL/GenBank/DDBJ whole genome shotgun (WGS) entry which is preliminary data.</text>
</comment>
<evidence type="ECO:0000256" key="4">
    <source>
        <dbReference type="RuleBase" id="RU003744"/>
    </source>
</evidence>
<dbReference type="Pfam" id="PF00497">
    <property type="entry name" value="SBP_bac_3"/>
    <property type="match status" value="1"/>
</dbReference>
<dbReference type="Proteomes" id="UP000540191">
    <property type="component" value="Unassembled WGS sequence"/>
</dbReference>
<reference evidence="8 9" key="1">
    <citation type="submission" date="2020-08" db="EMBL/GenBank/DDBJ databases">
        <title>Sequencing the genomes of 1000 actinobacteria strains.</title>
        <authorList>
            <person name="Klenk H.-P."/>
        </authorList>
    </citation>
    <scope>NUCLEOTIDE SEQUENCE [LARGE SCALE GENOMIC DNA]</scope>
    <source>
        <strain evidence="8 9">DSM 23974</strain>
    </source>
</reference>
<comment type="similarity">
    <text evidence="1 4">Belongs to the bacterial solute-binding protein 3 family.</text>
</comment>
<dbReference type="PANTHER" id="PTHR30085:SF6">
    <property type="entry name" value="ABC TRANSPORTER GLUTAMINE-BINDING PROTEIN GLNH"/>
    <property type="match status" value="1"/>
</dbReference>
<dbReference type="Gene3D" id="3.40.190.10">
    <property type="entry name" value="Periplasmic binding protein-like II"/>
    <property type="match status" value="2"/>
</dbReference>
<keyword evidence="2" id="KW-0813">Transport</keyword>
<dbReference type="AlphaFoldDB" id="A0A7W7M3F8"/>
<evidence type="ECO:0000256" key="2">
    <source>
        <dbReference type="ARBA" id="ARBA00022448"/>
    </source>
</evidence>
<evidence type="ECO:0000256" key="3">
    <source>
        <dbReference type="ARBA" id="ARBA00022729"/>
    </source>
</evidence>
<dbReference type="RefSeq" id="WP_184241324.1">
    <property type="nucleotide sequence ID" value="NZ_JACHNA010000001.1"/>
</dbReference>
<proteinExistence type="inferred from homology"/>
<keyword evidence="3 6" id="KW-0732">Signal</keyword>
<dbReference type="PROSITE" id="PS01039">
    <property type="entry name" value="SBP_BACTERIAL_3"/>
    <property type="match status" value="1"/>
</dbReference>
<feature type="region of interest" description="Disordered" evidence="5">
    <location>
        <begin position="293"/>
        <end position="318"/>
    </location>
</feature>
<evidence type="ECO:0000256" key="1">
    <source>
        <dbReference type="ARBA" id="ARBA00010333"/>
    </source>
</evidence>
<dbReference type="InterPro" id="IPR018313">
    <property type="entry name" value="SBP_3_CS"/>
</dbReference>
<keyword evidence="9" id="KW-1185">Reference proteome</keyword>
<feature type="compositionally biased region" description="Low complexity" evidence="5">
    <location>
        <begin position="48"/>
        <end position="61"/>
    </location>
</feature>
<dbReference type="GO" id="GO:0030288">
    <property type="term" value="C:outer membrane-bounded periplasmic space"/>
    <property type="evidence" value="ECO:0007669"/>
    <property type="project" value="TreeGrafter"/>
</dbReference>
<dbReference type="InterPro" id="IPR001638">
    <property type="entry name" value="Solute-binding_3/MltF_N"/>
</dbReference>
<feature type="region of interest" description="Disordered" evidence="5">
    <location>
        <begin position="20"/>
        <end position="65"/>
    </location>
</feature>
<dbReference type="SUPFAM" id="SSF53850">
    <property type="entry name" value="Periplasmic binding protein-like II"/>
    <property type="match status" value="1"/>
</dbReference>
<dbReference type="SMART" id="SM00062">
    <property type="entry name" value="PBPb"/>
    <property type="match status" value="1"/>
</dbReference>
<name>A0A7W7M3F8_9MICC</name>
<evidence type="ECO:0000256" key="6">
    <source>
        <dbReference type="SAM" id="SignalP"/>
    </source>
</evidence>
<feature type="compositionally biased region" description="Basic and acidic residues" evidence="5">
    <location>
        <begin position="28"/>
        <end position="47"/>
    </location>
</feature>
<evidence type="ECO:0000256" key="5">
    <source>
        <dbReference type="SAM" id="MobiDB-lite"/>
    </source>
</evidence>
<gene>
    <name evidence="8" type="ORF">HDA30_001082</name>
</gene>
<evidence type="ECO:0000259" key="7">
    <source>
        <dbReference type="SMART" id="SM00062"/>
    </source>
</evidence>
<dbReference type="PANTHER" id="PTHR30085">
    <property type="entry name" value="AMINO ACID ABC TRANSPORTER PERMEASE"/>
    <property type="match status" value="1"/>
</dbReference>
<feature type="chain" id="PRO_5039452776" evidence="6">
    <location>
        <begin position="20"/>
        <end position="318"/>
    </location>
</feature>
<protein>
    <submittedName>
        <fullName evidence="8">Glutamate transport system substrate-binding protein</fullName>
    </submittedName>
</protein>
<dbReference type="InterPro" id="IPR051455">
    <property type="entry name" value="Bact_solute-bind_prot3"/>
</dbReference>
<feature type="signal peptide" evidence="6">
    <location>
        <begin position="1"/>
        <end position="19"/>
    </location>
</feature>